<dbReference type="AlphaFoldDB" id="A0A191MX47"/>
<dbReference type="SUPFAM" id="SSF82771">
    <property type="entry name" value="GIY-YIG endonuclease"/>
    <property type="match status" value="1"/>
</dbReference>
<keyword evidence="2" id="KW-0255">Endonuclease</keyword>
<dbReference type="InterPro" id="IPR006350">
    <property type="entry name" value="Intron_endoG1"/>
</dbReference>
<feature type="domain" description="GIY-YIG" evidence="1">
    <location>
        <begin position="49"/>
        <end position="120"/>
    </location>
</feature>
<gene>
    <name evidence="2" type="primary">orf120</name>
</gene>
<dbReference type="InterPro" id="IPR035901">
    <property type="entry name" value="GIY-YIG_endonuc_sf"/>
</dbReference>
<sequence>MALCFLLSINCSIEENLELTLMSTPLFTSVLVYSDLKSEKSLILRDNKGKSGIYMWTNKVNGKIYIGSSVDLSKRLRNYFNVSYLSDLKDIMIIYKALLAHGFDNFKFPAGTWRSPLGRP</sequence>
<dbReference type="SMART" id="SM00465">
    <property type="entry name" value="GIYc"/>
    <property type="match status" value="1"/>
</dbReference>
<evidence type="ECO:0000259" key="1">
    <source>
        <dbReference type="PROSITE" id="PS50164"/>
    </source>
</evidence>
<dbReference type="EMBL" id="KT428651">
    <property type="protein sequence ID" value="AMX22251.1"/>
    <property type="molecule type" value="Genomic_DNA"/>
</dbReference>
<dbReference type="GO" id="GO:0004519">
    <property type="term" value="F:endonuclease activity"/>
    <property type="evidence" value="ECO:0007669"/>
    <property type="project" value="UniProtKB-KW"/>
</dbReference>
<proteinExistence type="predicted"/>
<reference evidence="2" key="1">
    <citation type="journal article" date="2016" name="PLoS ONE">
        <title>Intron Derived Size Polymorphism in the Mitochondrial Genomes of Closely Related Chrysoporthe Species.</title>
        <authorList>
            <person name="Kanzi A.M."/>
            <person name="Wingfield B.D."/>
            <person name="Steenkamp E.T."/>
            <person name="Naidoo S."/>
            <person name="van der Merwe N.A."/>
        </authorList>
    </citation>
    <scope>NUCLEOTIDE SEQUENCE</scope>
</reference>
<evidence type="ECO:0000313" key="2">
    <source>
        <dbReference type="EMBL" id="AMX22251.1"/>
    </source>
</evidence>
<dbReference type="Pfam" id="PF01541">
    <property type="entry name" value="GIY-YIG"/>
    <property type="match status" value="1"/>
</dbReference>
<keyword evidence="2" id="KW-0540">Nuclease</keyword>
<protein>
    <submittedName>
        <fullName evidence="2">GIY-YIG endonuclease</fullName>
    </submittedName>
</protein>
<dbReference type="Gene3D" id="3.40.1440.10">
    <property type="entry name" value="GIY-YIG endonuclease"/>
    <property type="match status" value="1"/>
</dbReference>
<accession>A0A191MX47</accession>
<name>A0A191MX47_CRYPA</name>
<keyword evidence="2" id="KW-0496">Mitochondrion</keyword>
<dbReference type="PROSITE" id="PS50164">
    <property type="entry name" value="GIY_YIG"/>
    <property type="match status" value="1"/>
</dbReference>
<dbReference type="NCBIfam" id="TIGR01453">
    <property type="entry name" value="grpIintron_endo"/>
    <property type="match status" value="1"/>
</dbReference>
<dbReference type="InterPro" id="IPR000305">
    <property type="entry name" value="GIY-YIG_endonuc"/>
</dbReference>
<geneLocation type="mitochondrion" evidence="2"/>
<organism evidence="2">
    <name type="scientific">Cryphonectria parasitica</name>
    <name type="common">Chestnut blight fungus</name>
    <name type="synonym">Endothia parasitica</name>
    <dbReference type="NCBI Taxonomy" id="5116"/>
    <lineage>
        <taxon>Eukaryota</taxon>
        <taxon>Fungi</taxon>
        <taxon>Dikarya</taxon>
        <taxon>Ascomycota</taxon>
        <taxon>Pezizomycotina</taxon>
        <taxon>Sordariomycetes</taxon>
        <taxon>Sordariomycetidae</taxon>
        <taxon>Diaporthales</taxon>
        <taxon>Cryphonectriaceae</taxon>
        <taxon>Cryphonectria-Endothia species complex</taxon>
        <taxon>Cryphonectria</taxon>
    </lineage>
</organism>
<keyword evidence="2" id="KW-0378">Hydrolase</keyword>